<dbReference type="InterPro" id="IPR057991">
    <property type="entry name" value="TPR_TAF2_C"/>
</dbReference>
<protein>
    <submittedName>
        <fullName evidence="4">Uncharacterized protein</fullName>
    </submittedName>
</protein>
<dbReference type="Proteomes" id="UP000179807">
    <property type="component" value="Unassembled WGS sequence"/>
</dbReference>
<comment type="caution">
    <text evidence="4">The sequence shown here is derived from an EMBL/GenBank/DDBJ whole genome shotgun (WGS) entry which is preliminary data.</text>
</comment>
<evidence type="ECO:0000259" key="2">
    <source>
        <dbReference type="Pfam" id="PF25316"/>
    </source>
</evidence>
<feature type="domain" description="Transcription initiation factor TFIID subunit 2 Ig-like" evidence="2">
    <location>
        <begin position="472"/>
        <end position="582"/>
    </location>
</feature>
<dbReference type="PANTHER" id="PTHR15137:SF9">
    <property type="entry name" value="TRANSCRIPTION INITIATION FACTOR TFIID SUBUNIT 2"/>
    <property type="match status" value="1"/>
</dbReference>
<dbReference type="GO" id="GO:0003682">
    <property type="term" value="F:chromatin binding"/>
    <property type="evidence" value="ECO:0007669"/>
    <property type="project" value="TreeGrafter"/>
</dbReference>
<dbReference type="VEuPathDB" id="TrichDB:TRFO_23983"/>
<dbReference type="SUPFAM" id="SSF63737">
    <property type="entry name" value="Leukotriene A4 hydrolase N-terminal domain"/>
    <property type="match status" value="1"/>
</dbReference>
<dbReference type="RefSeq" id="XP_068360850.1">
    <property type="nucleotide sequence ID" value="XM_068503483.1"/>
</dbReference>
<dbReference type="PANTHER" id="PTHR15137">
    <property type="entry name" value="TRANSCRIPTION INITIATION FACTOR TFIID"/>
    <property type="match status" value="1"/>
</dbReference>
<accession>A0A1J4K9T8</accession>
<dbReference type="InterPro" id="IPR057345">
    <property type="entry name" value="Ig-like_TAF2"/>
</dbReference>
<evidence type="ECO:0000259" key="3">
    <source>
        <dbReference type="Pfam" id="PF25577"/>
    </source>
</evidence>
<feature type="region of interest" description="Disordered" evidence="1">
    <location>
        <begin position="1000"/>
        <end position="1055"/>
    </location>
</feature>
<dbReference type="GeneID" id="94838187"/>
<dbReference type="Gene3D" id="2.60.40.1730">
    <property type="entry name" value="tricorn interacting facor f3 domain"/>
    <property type="match status" value="1"/>
</dbReference>
<dbReference type="Pfam" id="PF25316">
    <property type="entry name" value="TAF2_3rd"/>
    <property type="match status" value="1"/>
</dbReference>
<feature type="domain" description="Transcription initiation factor TFIID subunit 2 TPR repeats" evidence="3">
    <location>
        <begin position="588"/>
        <end position="950"/>
    </location>
</feature>
<gene>
    <name evidence="4" type="ORF">TRFO_23983</name>
</gene>
<sequence>MLIFIQKDLQFLMSLEASLHVAKQHVNVTVQAEPLEIKGFTDIDITAATPHPPPVIFLNARQVVIDKITSGDKEISFQYIDSHAALLFKSGPLVRDASHFAAVSQIVNESPDLVIPHEGIYPVSLHIEFHVKSGATSIVNKNGIIFSDNRVDGPSGWFPCIDTIAQRSFFSLTVTFSANFVCVGPGESNLVAVDPQAKTNTMSYKIKYPVSASAIGFALGPFISQPLQAPSEQLRNDIIMYYIGSVDESFRNTLEPVPQMLQKITEKFSFEEPFYTTISFVSLPFLTETVLMPNVVFLPPSLNCPLGNVNIIYDVVIKLTEALIGLFIYYIFPVGDVRDQWLQHGIVSYFAEIFATSIYSDSFKLDRRWNDLNWLMTEDIFPSIVLYKIDPASGEPFRDQFLRVKAKLLLNMISTSMRNNGALQLVLLMRPLMKMCEEQTGFVTDRFFMDLVRFCPNINFKTFRQQWLYSNGFPIFTYNFTNDNRHNNMKLVLAQTPSCKTNVPFFTGNILVHLRDLEQPYEFQFAVENQIQLQQFNYFAHRRKTKTKKFTYVNGTETQVFVHHAVMWIILDHSMTWLCRVRPRLPEFMIIYQLDLLHNVFAQHEAISSLEDFKDTENTLTKLTEMLKDDKVFYGVRKHIARALAKFNSEQTEFKHMQILMDWYKSQFMQFNTQTQQYTAKPHDFHDTPRHFVQLEVIKSLSIIRDSQNYTPDIIVKLLIQILEQANNNSNNMYNDDYFNAEVILAFGRLRTESESYYNQTSSLIMTKLSLHASIPSYCNIITSAGYTALTAIALKTEAFSPDVKEMRSVVLEDTNYFDCRASVFRNLLFLCLVEKGVTFAELVSDVKTLCLHGNHEVAAMCLREVYRFILNSVHVGDQDHFQTYLLAIPEGMTNEQVKKFLTSGPRALDIVETLWEILTVYGQHHKILRSEALRAYTALYGEKLPAPYQQKSTPSQVPIDLTAERSSGSVVQIDITRSAQARNAQAAQHAAAQAKAQAAAAAAAQQQQQQTQQQAVTQASEGAGTDENTGKEVAGEQQQPLGSIKITLKKKTEN</sequence>
<dbReference type="EMBL" id="MLAK01000688">
    <property type="protein sequence ID" value="OHT07714.1"/>
    <property type="molecule type" value="Genomic_DNA"/>
</dbReference>
<dbReference type="GO" id="GO:0016251">
    <property type="term" value="F:RNA polymerase II general transcription initiation factor activity"/>
    <property type="evidence" value="ECO:0007669"/>
    <property type="project" value="TreeGrafter"/>
</dbReference>
<feature type="compositionally biased region" description="Low complexity" evidence="1">
    <location>
        <begin position="1000"/>
        <end position="1020"/>
    </location>
</feature>
<dbReference type="AlphaFoldDB" id="A0A1J4K9T8"/>
<evidence type="ECO:0000256" key="1">
    <source>
        <dbReference type="SAM" id="MobiDB-lite"/>
    </source>
</evidence>
<reference evidence="4" key="1">
    <citation type="submission" date="2016-10" db="EMBL/GenBank/DDBJ databases">
        <authorList>
            <person name="Benchimol M."/>
            <person name="Almeida L.G."/>
            <person name="Vasconcelos A.T."/>
            <person name="Perreira-Neves A."/>
            <person name="Rosa I.A."/>
            <person name="Tasca T."/>
            <person name="Bogo M.R."/>
            <person name="de Souza W."/>
        </authorList>
    </citation>
    <scope>NUCLEOTIDE SEQUENCE [LARGE SCALE GENOMIC DNA]</scope>
    <source>
        <strain evidence="4">K</strain>
    </source>
</reference>
<name>A0A1J4K9T8_9EUKA</name>
<dbReference type="GO" id="GO:0000976">
    <property type="term" value="F:transcription cis-regulatory region binding"/>
    <property type="evidence" value="ECO:0007669"/>
    <property type="project" value="TreeGrafter"/>
</dbReference>
<dbReference type="InterPro" id="IPR037813">
    <property type="entry name" value="TAF2"/>
</dbReference>
<proteinExistence type="predicted"/>
<dbReference type="InterPro" id="IPR042097">
    <property type="entry name" value="Aminopeptidase_N-like_N_sf"/>
</dbReference>
<organism evidence="4 5">
    <name type="scientific">Tritrichomonas foetus</name>
    <dbReference type="NCBI Taxonomy" id="1144522"/>
    <lineage>
        <taxon>Eukaryota</taxon>
        <taxon>Metamonada</taxon>
        <taxon>Parabasalia</taxon>
        <taxon>Tritrichomonadida</taxon>
        <taxon>Tritrichomonadidae</taxon>
        <taxon>Tritrichomonas</taxon>
    </lineage>
</organism>
<dbReference type="Pfam" id="PF25577">
    <property type="entry name" value="TPR_TAF2_C"/>
    <property type="match status" value="1"/>
</dbReference>
<dbReference type="GO" id="GO:0006367">
    <property type="term" value="P:transcription initiation at RNA polymerase II promoter"/>
    <property type="evidence" value="ECO:0007669"/>
    <property type="project" value="TreeGrafter"/>
</dbReference>
<dbReference type="GO" id="GO:0005669">
    <property type="term" value="C:transcription factor TFIID complex"/>
    <property type="evidence" value="ECO:0007669"/>
    <property type="project" value="InterPro"/>
</dbReference>
<evidence type="ECO:0000313" key="4">
    <source>
        <dbReference type="EMBL" id="OHT07714.1"/>
    </source>
</evidence>
<evidence type="ECO:0000313" key="5">
    <source>
        <dbReference type="Proteomes" id="UP000179807"/>
    </source>
</evidence>
<dbReference type="OrthoDB" id="308861at2759"/>
<keyword evidence="5" id="KW-1185">Reference proteome</keyword>